<dbReference type="Pfam" id="PF01970">
    <property type="entry name" value="TctA"/>
    <property type="match status" value="1"/>
</dbReference>
<keyword evidence="1" id="KW-0472">Membrane</keyword>
<dbReference type="InterPro" id="IPR002823">
    <property type="entry name" value="DUF112_TM"/>
</dbReference>
<dbReference type="EMBL" id="LT670817">
    <property type="protein sequence ID" value="SHH57794.1"/>
    <property type="molecule type" value="Genomic_DNA"/>
</dbReference>
<dbReference type="PANTHER" id="PTHR35342">
    <property type="entry name" value="TRICARBOXYLIC TRANSPORT PROTEIN"/>
    <property type="match status" value="1"/>
</dbReference>
<protein>
    <submittedName>
        <fullName evidence="3">TctA family transporter</fullName>
    </submittedName>
</protein>
<feature type="transmembrane region" description="Helical" evidence="1">
    <location>
        <begin position="460"/>
        <end position="484"/>
    </location>
</feature>
<dbReference type="OrthoDB" id="7323395at2"/>
<dbReference type="AlphaFoldDB" id="A0A1M5U4B2"/>
<organism evidence="3 4">
    <name type="scientific">Bradyrhizobium erythrophlei</name>
    <dbReference type="NCBI Taxonomy" id="1437360"/>
    <lineage>
        <taxon>Bacteria</taxon>
        <taxon>Pseudomonadati</taxon>
        <taxon>Pseudomonadota</taxon>
        <taxon>Alphaproteobacteria</taxon>
        <taxon>Hyphomicrobiales</taxon>
        <taxon>Nitrobacteraceae</taxon>
        <taxon>Bradyrhizobium</taxon>
    </lineage>
</organism>
<feature type="transmembrane region" description="Helical" evidence="1">
    <location>
        <begin position="20"/>
        <end position="39"/>
    </location>
</feature>
<name>A0A1M5U4B2_9BRAD</name>
<feature type="transmembrane region" description="Helical" evidence="1">
    <location>
        <begin position="51"/>
        <end position="71"/>
    </location>
</feature>
<feature type="transmembrane region" description="Helical" evidence="1">
    <location>
        <begin position="147"/>
        <end position="163"/>
    </location>
</feature>
<dbReference type="Proteomes" id="UP000189796">
    <property type="component" value="Chromosome I"/>
</dbReference>
<gene>
    <name evidence="3" type="ORF">SAMN05443248_5277</name>
</gene>
<dbReference type="RefSeq" id="WP_079603927.1">
    <property type="nucleotide sequence ID" value="NZ_LT670817.1"/>
</dbReference>
<feature type="transmembrane region" description="Helical" evidence="1">
    <location>
        <begin position="108"/>
        <end position="135"/>
    </location>
</feature>
<accession>A0A1M5U4B2</accession>
<feature type="transmembrane region" description="Helical" evidence="1">
    <location>
        <begin position="320"/>
        <end position="341"/>
    </location>
</feature>
<feature type="domain" description="DUF112" evidence="2">
    <location>
        <begin position="21"/>
        <end position="437"/>
    </location>
</feature>
<feature type="transmembrane region" description="Helical" evidence="1">
    <location>
        <begin position="170"/>
        <end position="191"/>
    </location>
</feature>
<evidence type="ECO:0000259" key="2">
    <source>
        <dbReference type="Pfam" id="PF01970"/>
    </source>
</evidence>
<sequence>MEILDHLRLGFDVAFTPINFFYCLVGAFLGTLVGVLPGIGPVTTIAMLLPFTFKMPAVASLIMLAGIYYGAHHAGSTTAIMLNMPGEPSSIVICLDGHPMARQGRAGVALFISAVGSFFAGCVGVVIIATLAPFLSESSLLIGPTEYTSMIIMALVSSAVVVSNSPLTTIAMSALGVLIGTVGTDVSTGAWRFTFGSHYLTDGVSFVAVATGLFAFAEVLHHIAKPEPRAEPTAINSLIPTREDMRAAWRPILRGTGLGAIFGILPGTGPLVCSFVSYAVEKQIAKDPSRFGKGAIEGVAAPEASNNAAAITHFIPMLGLGIPAGAAMALMLGALMIQGITPGPQVMSGHPDLFWGVVASMLIGNVMLLILNLPMVGLWIRLLRVPYRLLYPAILLFCCIGVYSVNSQVFDIFLAAGFGALGFVFKRLDCPPGPLVLGMILGPTLEENMRRALLMSRGHAGIFLTSPISLVMLLLAVAFIVIFARREKSIETTVEISATEQAKTDTALS</sequence>
<proteinExistence type="predicted"/>
<evidence type="ECO:0000313" key="3">
    <source>
        <dbReference type="EMBL" id="SHH57794.1"/>
    </source>
</evidence>
<feature type="transmembrane region" description="Helical" evidence="1">
    <location>
        <begin position="353"/>
        <end position="373"/>
    </location>
</feature>
<reference evidence="3 4" key="1">
    <citation type="submission" date="2016-11" db="EMBL/GenBank/DDBJ databases">
        <authorList>
            <person name="Jaros S."/>
            <person name="Januszkiewicz K."/>
            <person name="Wedrychowicz H."/>
        </authorList>
    </citation>
    <scope>NUCLEOTIDE SEQUENCE [LARGE SCALE GENOMIC DNA]</scope>
    <source>
        <strain evidence="3 4">GAS138</strain>
    </source>
</reference>
<keyword evidence="1" id="KW-0812">Transmembrane</keyword>
<evidence type="ECO:0000313" key="4">
    <source>
        <dbReference type="Proteomes" id="UP000189796"/>
    </source>
</evidence>
<evidence type="ECO:0000256" key="1">
    <source>
        <dbReference type="SAM" id="Phobius"/>
    </source>
</evidence>
<dbReference type="PANTHER" id="PTHR35342:SF5">
    <property type="entry name" value="TRICARBOXYLIC TRANSPORT PROTEIN"/>
    <property type="match status" value="1"/>
</dbReference>
<keyword evidence="1" id="KW-1133">Transmembrane helix</keyword>